<dbReference type="InterPro" id="IPR002934">
    <property type="entry name" value="Polymerase_NTP_transf_dom"/>
</dbReference>
<proteinExistence type="predicted"/>
<dbReference type="InterPro" id="IPR043519">
    <property type="entry name" value="NT_sf"/>
</dbReference>
<dbReference type="Proteomes" id="UP000245934">
    <property type="component" value="Unassembled WGS sequence"/>
</dbReference>
<sequence>MTNQFNNKFFDDDQGFLIPPDVKKVIIQFTHKILSEFPEKIVKIILYGSYARGDFHQGSDVDILIFTTDDSWNIKKTIMAMGYDIYPEFGIMISAKVMTEEQFRMMKKFLFIQQVSQDGIAVV</sequence>
<dbReference type="SUPFAM" id="SSF81301">
    <property type="entry name" value="Nucleotidyltransferase"/>
    <property type="match status" value="1"/>
</dbReference>
<dbReference type="CDD" id="cd05403">
    <property type="entry name" value="NT_KNTase_like"/>
    <property type="match status" value="1"/>
</dbReference>
<dbReference type="Gene3D" id="3.30.460.10">
    <property type="entry name" value="Beta Polymerase, domain 2"/>
    <property type="match status" value="1"/>
</dbReference>
<gene>
    <name evidence="2" type="ORF">DLD82_00060</name>
</gene>
<keyword evidence="3" id="KW-1185">Reference proteome</keyword>
<dbReference type="PANTHER" id="PTHR33933">
    <property type="entry name" value="NUCLEOTIDYLTRANSFERASE"/>
    <property type="match status" value="1"/>
</dbReference>
<organism evidence="2 3">
    <name type="scientific">Methanospirillum stamsii</name>
    <dbReference type="NCBI Taxonomy" id="1277351"/>
    <lineage>
        <taxon>Archaea</taxon>
        <taxon>Methanobacteriati</taxon>
        <taxon>Methanobacteriota</taxon>
        <taxon>Stenosarchaea group</taxon>
        <taxon>Methanomicrobia</taxon>
        <taxon>Methanomicrobiales</taxon>
        <taxon>Methanospirillaceae</taxon>
        <taxon>Methanospirillum</taxon>
    </lineage>
</organism>
<dbReference type="RefSeq" id="WP_109939062.1">
    <property type="nucleotide sequence ID" value="NZ_CP176366.1"/>
</dbReference>
<dbReference type="InterPro" id="IPR052548">
    <property type="entry name" value="Type_VII_TA_antitoxin"/>
</dbReference>
<dbReference type="GeneID" id="97610427"/>
<evidence type="ECO:0000259" key="1">
    <source>
        <dbReference type="Pfam" id="PF01909"/>
    </source>
</evidence>
<dbReference type="GO" id="GO:0016779">
    <property type="term" value="F:nucleotidyltransferase activity"/>
    <property type="evidence" value="ECO:0007669"/>
    <property type="project" value="InterPro"/>
</dbReference>
<evidence type="ECO:0000313" key="2">
    <source>
        <dbReference type="EMBL" id="PWR76243.1"/>
    </source>
</evidence>
<name>A0A2V2NLN9_9EURY</name>
<dbReference type="OrthoDB" id="9287at2157"/>
<dbReference type="PANTHER" id="PTHR33933:SF3">
    <property type="entry name" value="PROTEIN ADENYLYLTRANSFERASE MJ0604-RELATED"/>
    <property type="match status" value="1"/>
</dbReference>
<dbReference type="EMBL" id="QGMZ01000001">
    <property type="protein sequence ID" value="PWR76243.1"/>
    <property type="molecule type" value="Genomic_DNA"/>
</dbReference>
<accession>A0A2V2NLN9</accession>
<comment type="caution">
    <text evidence="2">The sequence shown here is derived from an EMBL/GenBank/DDBJ whole genome shotgun (WGS) entry which is preliminary data.</text>
</comment>
<reference evidence="2 3" key="1">
    <citation type="submission" date="2018-05" db="EMBL/GenBank/DDBJ databases">
        <title>Draft genome of Methanospirillum stamsii Pt1.</title>
        <authorList>
            <person name="Dueholm M.S."/>
            <person name="Nielsen P.H."/>
            <person name="Bakmann L.F."/>
            <person name="Otzen D.E."/>
        </authorList>
    </citation>
    <scope>NUCLEOTIDE SEQUENCE [LARGE SCALE GENOMIC DNA]</scope>
    <source>
        <strain evidence="2 3">Pt1</strain>
    </source>
</reference>
<protein>
    <recommendedName>
        <fullName evidence="1">Polymerase nucleotidyl transferase domain-containing protein</fullName>
    </recommendedName>
</protein>
<dbReference type="Pfam" id="PF01909">
    <property type="entry name" value="NTP_transf_2"/>
    <property type="match status" value="1"/>
</dbReference>
<feature type="domain" description="Polymerase nucleotidyl transferase" evidence="1">
    <location>
        <begin position="33"/>
        <end position="99"/>
    </location>
</feature>
<dbReference type="AlphaFoldDB" id="A0A2V2NLN9"/>
<evidence type="ECO:0000313" key="3">
    <source>
        <dbReference type="Proteomes" id="UP000245934"/>
    </source>
</evidence>